<dbReference type="NCBIfam" id="NF005995">
    <property type="entry name" value="PRK08119.1"/>
    <property type="match status" value="1"/>
</dbReference>
<evidence type="ECO:0000256" key="2">
    <source>
        <dbReference type="ARBA" id="ARBA00009226"/>
    </source>
</evidence>
<evidence type="ECO:0000256" key="5">
    <source>
        <dbReference type="ARBA" id="ARBA00022779"/>
    </source>
</evidence>
<dbReference type="SUPFAM" id="SSF103039">
    <property type="entry name" value="CheC-like"/>
    <property type="match status" value="1"/>
</dbReference>
<keyword evidence="4" id="KW-0145">Chemotaxis</keyword>
<dbReference type="PANTHER" id="PTHR43484">
    <property type="match status" value="1"/>
</dbReference>
<evidence type="ECO:0000259" key="8">
    <source>
        <dbReference type="Pfam" id="PF04509"/>
    </source>
</evidence>
<dbReference type="InterPro" id="IPR012826">
    <property type="entry name" value="FliN"/>
</dbReference>
<dbReference type="GO" id="GO:0005886">
    <property type="term" value="C:plasma membrane"/>
    <property type="evidence" value="ECO:0007669"/>
    <property type="project" value="UniProtKB-SubCell"/>
</dbReference>
<feature type="domain" description="CheC-like protein" evidence="8">
    <location>
        <begin position="130"/>
        <end position="166"/>
    </location>
</feature>
<evidence type="ECO:0000313" key="9">
    <source>
        <dbReference type="EMBL" id="MCC9272866.1"/>
    </source>
</evidence>
<dbReference type="PRINTS" id="PR00956">
    <property type="entry name" value="FLGMOTORFLIN"/>
</dbReference>
<gene>
    <name evidence="9" type="primary">fliY</name>
    <name evidence="9" type="ORF">K8V42_00985</name>
</gene>
<dbReference type="EMBL" id="JAJJVO010000016">
    <property type="protein sequence ID" value="MCC9272866.1"/>
    <property type="molecule type" value="Genomic_DNA"/>
</dbReference>
<dbReference type="InterPro" id="IPR051469">
    <property type="entry name" value="FliN/MopA/SpaO"/>
</dbReference>
<organism evidence="9 10">
    <name type="scientific">Enterococcus aquimarinus</name>
    <dbReference type="NCBI Taxonomy" id="328396"/>
    <lineage>
        <taxon>Bacteria</taxon>
        <taxon>Bacillati</taxon>
        <taxon>Bacillota</taxon>
        <taxon>Bacilli</taxon>
        <taxon>Lactobacillales</taxon>
        <taxon>Enterococcaceae</taxon>
        <taxon>Enterococcus</taxon>
    </lineage>
</organism>
<proteinExistence type="inferred from homology"/>
<dbReference type="Proteomes" id="UP000813384">
    <property type="component" value="Unassembled WGS sequence"/>
</dbReference>
<dbReference type="GO" id="GO:0071973">
    <property type="term" value="P:bacterial-type flagellum-dependent cell motility"/>
    <property type="evidence" value="ECO:0007669"/>
    <property type="project" value="InterPro"/>
</dbReference>
<dbReference type="Pfam" id="PF04509">
    <property type="entry name" value="CheC"/>
    <property type="match status" value="2"/>
</dbReference>
<keyword evidence="3" id="KW-1003">Cell membrane</keyword>
<keyword evidence="9" id="KW-0969">Cilium</keyword>
<dbReference type="SUPFAM" id="SSF101801">
    <property type="entry name" value="Surface presentation of antigens (SPOA)"/>
    <property type="match status" value="1"/>
</dbReference>
<evidence type="ECO:0000256" key="1">
    <source>
        <dbReference type="ARBA" id="ARBA00004413"/>
    </source>
</evidence>
<sequence length="371" mass="39586">MSGSLSQEEIDAMLNGVGATPPPAPSHALDEQTKHDIIGEVGNISMSQAATTLSAILNRRVSITTPRVQKVKFSDILKGMIAPKVAATVSYKAGISGTNLMLLEVSDAIIIADLMMGGDGAPTSQQFTELELSAVAEAMNQMIGSASTSMATMFNRLIDILPPDVKLWEQGIEIDYGGLKAGDDIYCIAFNLDVEGVIASEIMQIFTEAVVIDVTKAMLEDTAKNIRVEKPQPIAPPAPEPVVVQPTYVAPEPTPIATNIPQPPKPSVSVSHAAFQPLTPQESLEGDNLDLILDVPLDLSVVLGKSRKSIKEILALNTGSVVELDKLTEEPLEILVNGKLIATGEVVVINESFGVRITNILSQKQRLHNLN</sequence>
<reference evidence="9" key="2">
    <citation type="submission" date="2021-11" db="EMBL/GenBank/DDBJ databases">
        <authorList>
            <person name="Gilroy R."/>
        </authorList>
    </citation>
    <scope>NUCLEOTIDE SEQUENCE</scope>
    <source>
        <strain evidence="9">150</strain>
    </source>
</reference>
<dbReference type="Gene3D" id="2.30.330.10">
    <property type="entry name" value="SpoA-like"/>
    <property type="match status" value="1"/>
</dbReference>
<dbReference type="GO" id="GO:0003774">
    <property type="term" value="F:cytoskeletal motor activity"/>
    <property type="evidence" value="ECO:0007669"/>
    <property type="project" value="InterPro"/>
</dbReference>
<evidence type="ECO:0000256" key="4">
    <source>
        <dbReference type="ARBA" id="ARBA00022500"/>
    </source>
</evidence>
<keyword evidence="6" id="KW-0472">Membrane</keyword>
<evidence type="ECO:0000313" key="10">
    <source>
        <dbReference type="Proteomes" id="UP000813384"/>
    </source>
</evidence>
<keyword evidence="9" id="KW-0966">Cell projection</keyword>
<comment type="caution">
    <text evidence="9">The sequence shown here is derived from an EMBL/GenBank/DDBJ whole genome shotgun (WGS) entry which is preliminary data.</text>
</comment>
<evidence type="ECO:0000259" key="7">
    <source>
        <dbReference type="Pfam" id="PF01052"/>
    </source>
</evidence>
<dbReference type="Gene3D" id="3.40.1550.10">
    <property type="entry name" value="CheC-like"/>
    <property type="match status" value="1"/>
</dbReference>
<dbReference type="AlphaFoldDB" id="A0A9E4DRS5"/>
<dbReference type="GO" id="GO:0009425">
    <property type="term" value="C:bacterial-type flagellum basal body"/>
    <property type="evidence" value="ECO:0007669"/>
    <property type="project" value="InterPro"/>
</dbReference>
<dbReference type="InterPro" id="IPR001543">
    <property type="entry name" value="FliN-like_C"/>
</dbReference>
<dbReference type="NCBIfam" id="TIGR02480">
    <property type="entry name" value="fliN"/>
    <property type="match status" value="1"/>
</dbReference>
<protein>
    <submittedName>
        <fullName evidence="9">Flagellar motor switch phosphatase FliY</fullName>
    </submittedName>
</protein>
<dbReference type="PANTHER" id="PTHR43484:SF1">
    <property type="entry name" value="FLAGELLAR MOTOR SWITCH PROTEIN FLIN"/>
    <property type="match status" value="1"/>
</dbReference>
<dbReference type="InterPro" id="IPR007597">
    <property type="entry name" value="CheC"/>
</dbReference>
<feature type="domain" description="CheC-like protein" evidence="8">
    <location>
        <begin position="36"/>
        <end position="68"/>
    </location>
</feature>
<feature type="domain" description="Flagellar motor switch protein FliN-like C-terminal" evidence="7">
    <location>
        <begin position="291"/>
        <end position="361"/>
    </location>
</feature>
<dbReference type="InterPro" id="IPR028976">
    <property type="entry name" value="CheC-like_sf"/>
</dbReference>
<comment type="similarity">
    <text evidence="2">Belongs to the FliN/MopA/SpaO family.</text>
</comment>
<keyword evidence="5" id="KW-0283">Flagellar rotation</keyword>
<dbReference type="CDD" id="cd17907">
    <property type="entry name" value="FliY_FliN-Y"/>
    <property type="match status" value="1"/>
</dbReference>
<dbReference type="GO" id="GO:0006935">
    <property type="term" value="P:chemotaxis"/>
    <property type="evidence" value="ECO:0007669"/>
    <property type="project" value="UniProtKB-KW"/>
</dbReference>
<evidence type="ECO:0000256" key="3">
    <source>
        <dbReference type="ARBA" id="ARBA00022475"/>
    </source>
</evidence>
<name>A0A9E4DRS5_9ENTE</name>
<comment type="subcellular location">
    <subcellularLocation>
        <location evidence="1">Cell membrane</location>
        <topology evidence="1">Peripheral membrane protein</topology>
        <orientation evidence="1">Cytoplasmic side</orientation>
    </subcellularLocation>
</comment>
<reference evidence="9" key="1">
    <citation type="journal article" date="2021" name="PeerJ">
        <title>Extensive microbial diversity within the chicken gut microbiome revealed by metagenomics and culture.</title>
        <authorList>
            <person name="Gilroy R."/>
            <person name="Ravi A."/>
            <person name="Getino M."/>
            <person name="Pursley I."/>
            <person name="Horton D.L."/>
            <person name="Alikhan N.F."/>
            <person name="Baker D."/>
            <person name="Gharbi K."/>
            <person name="Hall N."/>
            <person name="Watson M."/>
            <person name="Adriaenssens E.M."/>
            <person name="Foster-Nyarko E."/>
            <person name="Jarju S."/>
            <person name="Secka A."/>
            <person name="Antonio M."/>
            <person name="Oren A."/>
            <person name="Chaudhuri R.R."/>
            <person name="La Ragione R."/>
            <person name="Hildebrand F."/>
            <person name="Pallen M.J."/>
        </authorList>
    </citation>
    <scope>NUCLEOTIDE SEQUENCE</scope>
    <source>
        <strain evidence="9">150</strain>
    </source>
</reference>
<accession>A0A9E4DRS5</accession>
<dbReference type="InterPro" id="IPR001172">
    <property type="entry name" value="FliN_T3SS_HrcQb"/>
</dbReference>
<dbReference type="Pfam" id="PF01052">
    <property type="entry name" value="FliMN_C"/>
    <property type="match status" value="1"/>
</dbReference>
<dbReference type="GO" id="GO:0016787">
    <property type="term" value="F:hydrolase activity"/>
    <property type="evidence" value="ECO:0007669"/>
    <property type="project" value="InterPro"/>
</dbReference>
<dbReference type="InterPro" id="IPR036429">
    <property type="entry name" value="SpoA-like_sf"/>
</dbReference>
<evidence type="ECO:0000256" key="6">
    <source>
        <dbReference type="ARBA" id="ARBA00023136"/>
    </source>
</evidence>
<keyword evidence="9" id="KW-0282">Flagellum</keyword>